<evidence type="ECO:0000256" key="1">
    <source>
        <dbReference type="SAM" id="MobiDB-lite"/>
    </source>
</evidence>
<gene>
    <name evidence="2" type="ORF">INT46_011754</name>
</gene>
<evidence type="ECO:0000313" key="2">
    <source>
        <dbReference type="EMBL" id="KAG2190148.1"/>
    </source>
</evidence>
<dbReference type="PANTHER" id="PTHR28674:SF1">
    <property type="entry name" value="NOP PROTEIN CHAPERONE 1"/>
    <property type="match status" value="1"/>
</dbReference>
<reference evidence="2" key="1">
    <citation type="submission" date="2020-12" db="EMBL/GenBank/DDBJ databases">
        <title>Metabolic potential, ecology and presence of endohyphal bacteria is reflected in genomic diversity of Mucoromycotina.</title>
        <authorList>
            <person name="Muszewska A."/>
            <person name="Okrasinska A."/>
            <person name="Steczkiewicz K."/>
            <person name="Drgas O."/>
            <person name="Orlowska M."/>
            <person name="Perlinska-Lenart U."/>
            <person name="Aleksandrzak-Piekarczyk T."/>
            <person name="Szatraj K."/>
            <person name="Zielenkiewicz U."/>
            <person name="Pilsyk S."/>
            <person name="Malc E."/>
            <person name="Mieczkowski P."/>
            <person name="Kruszewska J.S."/>
            <person name="Biernat P."/>
            <person name="Pawlowska J."/>
        </authorList>
    </citation>
    <scope>NUCLEOTIDE SEQUENCE</scope>
    <source>
        <strain evidence="2">CBS 226.32</strain>
    </source>
</reference>
<dbReference type="OrthoDB" id="1112980at2759"/>
<dbReference type="AlphaFoldDB" id="A0A8H7US92"/>
<dbReference type="GO" id="GO:0000492">
    <property type="term" value="P:box C/D snoRNP assembly"/>
    <property type="evidence" value="ECO:0007669"/>
    <property type="project" value="InterPro"/>
</dbReference>
<dbReference type="InterPro" id="IPR027921">
    <property type="entry name" value="NOPCHAP1"/>
</dbReference>
<protein>
    <submittedName>
        <fullName evidence="2">Uncharacterized protein</fullName>
    </submittedName>
</protein>
<dbReference type="PANTHER" id="PTHR28674">
    <property type="entry name" value="SIMILAR TO DNA SEGMENT, CHR 10, WAYNE STATE UNIVERSITY 102,-EXPRESSED"/>
    <property type="match status" value="1"/>
</dbReference>
<comment type="caution">
    <text evidence="2">The sequence shown here is derived from an EMBL/GenBank/DDBJ whole genome shotgun (WGS) entry which is preliminary data.</text>
</comment>
<keyword evidence="3" id="KW-1185">Reference proteome</keyword>
<evidence type="ECO:0000313" key="3">
    <source>
        <dbReference type="Proteomes" id="UP000650833"/>
    </source>
</evidence>
<dbReference type="EMBL" id="JAEPRC010001045">
    <property type="protein sequence ID" value="KAG2190148.1"/>
    <property type="molecule type" value="Genomic_DNA"/>
</dbReference>
<dbReference type="Pfam" id="PF15370">
    <property type="entry name" value="NOPCHAP1"/>
    <property type="match status" value="1"/>
</dbReference>
<proteinExistence type="predicted"/>
<organism evidence="2 3">
    <name type="scientific">Mucor plumbeus</name>
    <dbReference type="NCBI Taxonomy" id="97098"/>
    <lineage>
        <taxon>Eukaryota</taxon>
        <taxon>Fungi</taxon>
        <taxon>Fungi incertae sedis</taxon>
        <taxon>Mucoromycota</taxon>
        <taxon>Mucoromycotina</taxon>
        <taxon>Mucoromycetes</taxon>
        <taxon>Mucorales</taxon>
        <taxon>Mucorineae</taxon>
        <taxon>Mucoraceae</taxon>
        <taxon>Mucor</taxon>
    </lineage>
</organism>
<dbReference type="Proteomes" id="UP000650833">
    <property type="component" value="Unassembled WGS sequence"/>
</dbReference>
<sequence>MSNTNHSSDLLNVSNKKKSLDNLVNTNDTSNGKSINDISSMFISGDKKTFAIGQSDILSRVQAFLPQMKNANEQLAKADPSKLDIENVNDEDGQYIEMNLGLGVYEEKKPGQSDSEDDDNNNDDEKLIIPNSTPVDKSKKPSIEVLEQ</sequence>
<accession>A0A8H7US92</accession>
<feature type="region of interest" description="Disordered" evidence="1">
    <location>
        <begin position="105"/>
        <end position="148"/>
    </location>
</feature>
<name>A0A8H7US92_9FUNG</name>
<dbReference type="GO" id="GO:0062064">
    <property type="term" value="F:box C/D methylation guide snoRNP complex binding"/>
    <property type="evidence" value="ECO:0007669"/>
    <property type="project" value="TreeGrafter"/>
</dbReference>